<dbReference type="InterPro" id="IPR017520">
    <property type="entry name" value="CHP03086"/>
</dbReference>
<dbReference type="GO" id="GO:0046872">
    <property type="term" value="F:metal ion binding"/>
    <property type="evidence" value="ECO:0007669"/>
    <property type="project" value="InterPro"/>
</dbReference>
<dbReference type="NCBIfam" id="TIGR03086">
    <property type="entry name" value="TIGR03086 family metal-binding protein"/>
    <property type="match status" value="1"/>
</dbReference>
<dbReference type="AlphaFoldDB" id="A0A1N6B228"/>
<organism evidence="2 3">
    <name type="scientific">Micromonospora cremea</name>
    <dbReference type="NCBI Taxonomy" id="709881"/>
    <lineage>
        <taxon>Bacteria</taxon>
        <taxon>Bacillati</taxon>
        <taxon>Actinomycetota</taxon>
        <taxon>Actinomycetes</taxon>
        <taxon>Micromonosporales</taxon>
        <taxon>Micromonosporaceae</taxon>
        <taxon>Micromonospora</taxon>
    </lineage>
</organism>
<reference evidence="3" key="1">
    <citation type="submission" date="2016-12" db="EMBL/GenBank/DDBJ databases">
        <authorList>
            <person name="Varghese N."/>
            <person name="Submissions S."/>
        </authorList>
    </citation>
    <scope>NUCLEOTIDE SEQUENCE [LARGE SCALE GENOMIC DNA]</scope>
    <source>
        <strain evidence="3">DSM 45599</strain>
    </source>
</reference>
<protein>
    <submittedName>
        <fullName evidence="2">TIGR03086 family protein</fullName>
    </submittedName>
</protein>
<evidence type="ECO:0000313" key="3">
    <source>
        <dbReference type="Proteomes" id="UP000185124"/>
    </source>
</evidence>
<dbReference type="NCBIfam" id="TIGR03083">
    <property type="entry name" value="maleylpyruvate isomerase family mycothiol-dependent enzyme"/>
    <property type="match status" value="1"/>
</dbReference>
<dbReference type="SUPFAM" id="SSF109854">
    <property type="entry name" value="DinB/YfiT-like putative metalloenzymes"/>
    <property type="match status" value="1"/>
</dbReference>
<gene>
    <name evidence="2" type="ORF">SAMN04489832_6539</name>
</gene>
<dbReference type="Proteomes" id="UP000185124">
    <property type="component" value="Unassembled WGS sequence"/>
</dbReference>
<dbReference type="InterPro" id="IPR017517">
    <property type="entry name" value="Maleyloyr_isom"/>
</dbReference>
<keyword evidence="3" id="KW-1185">Reference proteome</keyword>
<feature type="domain" description="Mycothiol-dependent maleylpyruvate isomerase metal-binding" evidence="1">
    <location>
        <begin position="43"/>
        <end position="164"/>
    </location>
</feature>
<dbReference type="Gene3D" id="1.20.120.450">
    <property type="entry name" value="dinb family like domain"/>
    <property type="match status" value="1"/>
</dbReference>
<dbReference type="InterPro" id="IPR024344">
    <property type="entry name" value="MDMPI_metal-binding"/>
</dbReference>
<evidence type="ECO:0000313" key="2">
    <source>
        <dbReference type="EMBL" id="SIN40247.1"/>
    </source>
</evidence>
<name>A0A1N6B228_9ACTN</name>
<evidence type="ECO:0000259" key="1">
    <source>
        <dbReference type="Pfam" id="PF11716"/>
    </source>
</evidence>
<dbReference type="Pfam" id="PF11716">
    <property type="entry name" value="MDMPI_N"/>
    <property type="match status" value="1"/>
</dbReference>
<accession>A0A1N6B228</accession>
<dbReference type="InterPro" id="IPR034660">
    <property type="entry name" value="DinB/YfiT-like"/>
</dbReference>
<dbReference type="STRING" id="709881.SAMN04489832_6539"/>
<dbReference type="EMBL" id="FSQT01000002">
    <property type="protein sequence ID" value="SIN40247.1"/>
    <property type="molecule type" value="Genomic_DNA"/>
</dbReference>
<sequence length="227" mass="24644">MIHCGHPPARRIGRITLPWPAKTASPAAPPGTIGSMDLLEAYRRSLAEFIDRVDQVGPGQWSDPTPCPDWDVRALVNHVVGEDRWSVPLLAGRTIDEVGGRFDGDQLGADPATMAREAAAQAEIAATHPGALDRTVHLSAGDTPADEYLQQLLAEHLVHGWDLAVAIGAEPRLDPDVVRVCARWFADRVDDYRDNDLVRAGVRVSDDDEQDLLLAAFGRDPDWVPGG</sequence>
<proteinExistence type="predicted"/>